<dbReference type="PROSITE" id="PS51898">
    <property type="entry name" value="TYR_RECOMBINASE"/>
    <property type="match status" value="1"/>
</dbReference>
<dbReference type="RefSeq" id="WP_172976766.1">
    <property type="nucleotide sequence ID" value="NZ_JACRWE010000003.1"/>
</dbReference>
<proteinExistence type="inferred from homology"/>
<dbReference type="InterPro" id="IPR004107">
    <property type="entry name" value="Integrase_SAM-like_N"/>
</dbReference>
<feature type="domain" description="Tyr recombinase" evidence="6">
    <location>
        <begin position="167"/>
        <end position="359"/>
    </location>
</feature>
<evidence type="ECO:0000313" key="7">
    <source>
        <dbReference type="EMBL" id="MBC5996423.1"/>
    </source>
</evidence>
<dbReference type="Gene3D" id="1.10.150.130">
    <property type="match status" value="1"/>
</dbReference>
<dbReference type="Gene3D" id="1.10.443.10">
    <property type="entry name" value="Intergrase catalytic core"/>
    <property type="match status" value="1"/>
</dbReference>
<dbReference type="PANTHER" id="PTHR30349:SF64">
    <property type="entry name" value="PROPHAGE INTEGRASE INTD-RELATED"/>
    <property type="match status" value="1"/>
</dbReference>
<keyword evidence="8" id="KW-1185">Reference proteome</keyword>
<sequence length="365" mass="43140">MPIRKRGKAWEYYFDIGKDENGKRKRKSKGGFTTKKECEEALLEAQIQYKNTGRIINDKNLSIDQYLKYWYDNYVLLNCRYRTQVEYKRIIDTNIIPYLGGYYLKDISPAKVKEFLDQHYLRDISKKTMEGIFNVIKYSLDMAVFPYELIKENPCKYIKLKYKFKPPKTNRITIDDAKNILNYLKENYRFSYYIPFLIMYNTGVRKSECFGLQWDDIDIENKVMHIHHQSLYKDGKMLLVECKTPSSVGDILLGDTLINELMLYKEIMIDKNPNNSFVCLNTEMSPITNSNFGWICRKIYNTINIRVSAHSFRYLHGQVLLENKASIKAIQGRLRHANVKTTLQTYLKSSNKLEEIAVNIWEDVL</sequence>
<evidence type="ECO:0000256" key="3">
    <source>
        <dbReference type="ARBA" id="ARBA00022908"/>
    </source>
</evidence>
<protein>
    <submittedName>
        <fullName evidence="7">Site-specific integrase</fullName>
    </submittedName>
</protein>
<dbReference type="Pfam" id="PF14657">
    <property type="entry name" value="Arm-DNA-bind_4"/>
    <property type="match status" value="1"/>
</dbReference>
<gene>
    <name evidence="7" type="ORF">H8923_06575</name>
</gene>
<evidence type="ECO:0000313" key="8">
    <source>
        <dbReference type="Proteomes" id="UP000609849"/>
    </source>
</evidence>
<dbReference type="Proteomes" id="UP000609849">
    <property type="component" value="Unassembled WGS sequence"/>
</dbReference>
<comment type="caution">
    <text evidence="7">The sequence shown here is derived from an EMBL/GenBank/DDBJ whole genome shotgun (WGS) entry which is preliminary data.</text>
</comment>
<dbReference type="InterPro" id="IPR011010">
    <property type="entry name" value="DNA_brk_join_enz"/>
</dbReference>
<evidence type="ECO:0000256" key="2">
    <source>
        <dbReference type="ARBA" id="ARBA00008857"/>
    </source>
</evidence>
<evidence type="ECO:0000256" key="4">
    <source>
        <dbReference type="ARBA" id="ARBA00023125"/>
    </source>
</evidence>
<comment type="function">
    <text evidence="1">Site-specific tyrosine recombinase, which acts by catalyzing the cutting and rejoining of the recombining DNA molecules.</text>
</comment>
<keyword evidence="3" id="KW-0229">DNA integration</keyword>
<name>A0ABR7JNE2_9FIRM</name>
<evidence type="ECO:0000256" key="1">
    <source>
        <dbReference type="ARBA" id="ARBA00003283"/>
    </source>
</evidence>
<dbReference type="InterPro" id="IPR028259">
    <property type="entry name" value="AP2-like_int_N"/>
</dbReference>
<keyword evidence="5" id="KW-0233">DNA recombination</keyword>
<reference evidence="7 8" key="1">
    <citation type="submission" date="2020-08" db="EMBL/GenBank/DDBJ databases">
        <authorList>
            <person name="Liu C."/>
            <person name="Sun Q."/>
        </authorList>
    </citation>
    <scope>NUCLEOTIDE SEQUENCE [LARGE SCALE GENOMIC DNA]</scope>
    <source>
        <strain evidence="7 8">NSJ-18</strain>
    </source>
</reference>
<comment type="similarity">
    <text evidence="2">Belongs to the 'phage' integrase family.</text>
</comment>
<dbReference type="InterPro" id="IPR013762">
    <property type="entry name" value="Integrase-like_cat_sf"/>
</dbReference>
<dbReference type="SUPFAM" id="SSF56349">
    <property type="entry name" value="DNA breaking-rejoining enzymes"/>
    <property type="match status" value="1"/>
</dbReference>
<dbReference type="Pfam" id="PF00589">
    <property type="entry name" value="Phage_integrase"/>
    <property type="match status" value="1"/>
</dbReference>
<accession>A0ABR7JNE2</accession>
<dbReference type="CDD" id="cd01189">
    <property type="entry name" value="INT_ICEBs1_C_like"/>
    <property type="match status" value="1"/>
</dbReference>
<dbReference type="PANTHER" id="PTHR30349">
    <property type="entry name" value="PHAGE INTEGRASE-RELATED"/>
    <property type="match status" value="1"/>
</dbReference>
<dbReference type="EMBL" id="JACRWE010000003">
    <property type="protein sequence ID" value="MBC5996423.1"/>
    <property type="molecule type" value="Genomic_DNA"/>
</dbReference>
<evidence type="ECO:0000259" key="6">
    <source>
        <dbReference type="PROSITE" id="PS51898"/>
    </source>
</evidence>
<evidence type="ECO:0000256" key="5">
    <source>
        <dbReference type="ARBA" id="ARBA00023172"/>
    </source>
</evidence>
<dbReference type="InterPro" id="IPR010998">
    <property type="entry name" value="Integrase_recombinase_N"/>
</dbReference>
<dbReference type="Pfam" id="PF14659">
    <property type="entry name" value="Phage_int_SAM_3"/>
    <property type="match status" value="1"/>
</dbReference>
<organism evidence="7 8">
    <name type="scientific">Romboutsia faecis</name>
    <dbReference type="NCBI Taxonomy" id="2764597"/>
    <lineage>
        <taxon>Bacteria</taxon>
        <taxon>Bacillati</taxon>
        <taxon>Bacillota</taxon>
        <taxon>Clostridia</taxon>
        <taxon>Peptostreptococcales</taxon>
        <taxon>Peptostreptococcaceae</taxon>
        <taxon>Romboutsia</taxon>
    </lineage>
</organism>
<dbReference type="InterPro" id="IPR050090">
    <property type="entry name" value="Tyrosine_recombinase_XerCD"/>
</dbReference>
<keyword evidence="4" id="KW-0238">DNA-binding</keyword>
<dbReference type="InterPro" id="IPR002104">
    <property type="entry name" value="Integrase_catalytic"/>
</dbReference>